<dbReference type="SUPFAM" id="SSF117289">
    <property type="entry name" value="Nucleoporin domain"/>
    <property type="match status" value="1"/>
</dbReference>
<dbReference type="EMBL" id="JAKMXF010000133">
    <property type="protein sequence ID" value="KAI6656820.1"/>
    <property type="molecule type" value="Genomic_DNA"/>
</dbReference>
<dbReference type="AlphaFoldDB" id="A0AAV7K763"/>
<evidence type="ECO:0000256" key="1">
    <source>
        <dbReference type="ARBA" id="ARBA00022574"/>
    </source>
</evidence>
<evidence type="ECO:0000256" key="2">
    <source>
        <dbReference type="ARBA" id="ARBA00022737"/>
    </source>
</evidence>
<name>A0AAV7K763_9METZ</name>
<gene>
    <name evidence="5" type="ORF">LOD99_16123</name>
</gene>
<evidence type="ECO:0000259" key="4">
    <source>
        <dbReference type="PROSITE" id="PS50181"/>
    </source>
</evidence>
<evidence type="ECO:0000313" key="6">
    <source>
        <dbReference type="Proteomes" id="UP001165289"/>
    </source>
</evidence>
<keyword evidence="1 3" id="KW-0853">WD repeat</keyword>
<dbReference type="Pfam" id="PF12937">
    <property type="entry name" value="F-box-like"/>
    <property type="match status" value="1"/>
</dbReference>
<dbReference type="InterPro" id="IPR015943">
    <property type="entry name" value="WD40/YVTN_repeat-like_dom_sf"/>
</dbReference>
<dbReference type="InterPro" id="IPR051179">
    <property type="entry name" value="WD_repeat_multifunction"/>
</dbReference>
<evidence type="ECO:0000256" key="3">
    <source>
        <dbReference type="PROSITE-ProRule" id="PRU00221"/>
    </source>
</evidence>
<organism evidence="5 6">
    <name type="scientific">Oopsacas minuta</name>
    <dbReference type="NCBI Taxonomy" id="111878"/>
    <lineage>
        <taxon>Eukaryota</taxon>
        <taxon>Metazoa</taxon>
        <taxon>Porifera</taxon>
        <taxon>Hexactinellida</taxon>
        <taxon>Hexasterophora</taxon>
        <taxon>Lyssacinosida</taxon>
        <taxon>Leucopsacidae</taxon>
        <taxon>Oopsacas</taxon>
    </lineage>
</organism>
<dbReference type="SUPFAM" id="SSF81383">
    <property type="entry name" value="F-box domain"/>
    <property type="match status" value="1"/>
</dbReference>
<dbReference type="InterPro" id="IPR036322">
    <property type="entry name" value="WD40_repeat_dom_sf"/>
</dbReference>
<dbReference type="PANTHER" id="PTHR19857:SF8">
    <property type="entry name" value="ANGIO-ASSOCIATED MIGRATORY CELL PROTEIN"/>
    <property type="match status" value="1"/>
</dbReference>
<dbReference type="InterPro" id="IPR001680">
    <property type="entry name" value="WD40_rpt"/>
</dbReference>
<evidence type="ECO:0000313" key="5">
    <source>
        <dbReference type="EMBL" id="KAI6656820.1"/>
    </source>
</evidence>
<dbReference type="Pfam" id="PF00400">
    <property type="entry name" value="WD40"/>
    <property type="match status" value="4"/>
</dbReference>
<dbReference type="SMART" id="SM00320">
    <property type="entry name" value="WD40"/>
    <property type="match status" value="6"/>
</dbReference>
<protein>
    <submittedName>
        <fullName evidence="5">Mitochondrial division protein 1-like</fullName>
    </submittedName>
</protein>
<accession>A0AAV7K763</accession>
<dbReference type="Gene3D" id="2.130.10.10">
    <property type="entry name" value="YVTN repeat-like/Quinoprotein amine dehydrogenase"/>
    <property type="match status" value="2"/>
</dbReference>
<feature type="domain" description="F-box" evidence="4">
    <location>
        <begin position="228"/>
        <end position="274"/>
    </location>
</feature>
<dbReference type="PANTHER" id="PTHR19857">
    <property type="entry name" value="MITOCHONDRIAL DIVISION PROTEIN 1-RELATED"/>
    <property type="match status" value="1"/>
</dbReference>
<dbReference type="SMART" id="SM00256">
    <property type="entry name" value="FBOX"/>
    <property type="match status" value="1"/>
</dbReference>
<dbReference type="PROSITE" id="PS50082">
    <property type="entry name" value="WD_REPEATS_2"/>
    <property type="match status" value="1"/>
</dbReference>
<keyword evidence="6" id="KW-1185">Reference proteome</keyword>
<keyword evidence="2" id="KW-0677">Repeat</keyword>
<dbReference type="InterPro" id="IPR036047">
    <property type="entry name" value="F-box-like_dom_sf"/>
</dbReference>
<dbReference type="PROSITE" id="PS50294">
    <property type="entry name" value="WD_REPEATS_REGION"/>
    <property type="match status" value="1"/>
</dbReference>
<dbReference type="InterPro" id="IPR001810">
    <property type="entry name" value="F-box_dom"/>
</dbReference>
<feature type="repeat" description="WD" evidence="3">
    <location>
        <begin position="539"/>
        <end position="578"/>
    </location>
</feature>
<comment type="caution">
    <text evidence="5">The sequence shown here is derived from an EMBL/GenBank/DDBJ whole genome shotgun (WGS) entry which is preliminary data.</text>
</comment>
<proteinExistence type="predicted"/>
<dbReference type="Proteomes" id="UP001165289">
    <property type="component" value="Unassembled WGS sequence"/>
</dbReference>
<dbReference type="SUPFAM" id="SSF50978">
    <property type="entry name" value="WD40 repeat-like"/>
    <property type="match status" value="1"/>
</dbReference>
<dbReference type="PROSITE" id="PS50181">
    <property type="entry name" value="FBOX"/>
    <property type="match status" value="1"/>
</dbReference>
<dbReference type="Gene3D" id="1.20.1280.50">
    <property type="match status" value="1"/>
</dbReference>
<reference evidence="5 6" key="1">
    <citation type="journal article" date="2023" name="BMC Biol.">
        <title>The compact genome of the sponge Oopsacas minuta (Hexactinellida) is lacking key metazoan core genes.</title>
        <authorList>
            <person name="Santini S."/>
            <person name="Schenkelaars Q."/>
            <person name="Jourda C."/>
            <person name="Duchesne M."/>
            <person name="Belahbib H."/>
            <person name="Rocher C."/>
            <person name="Selva M."/>
            <person name="Riesgo A."/>
            <person name="Vervoort M."/>
            <person name="Leys S.P."/>
            <person name="Kodjabachian L."/>
            <person name="Le Bivic A."/>
            <person name="Borchiellini C."/>
            <person name="Claverie J.M."/>
            <person name="Renard E."/>
        </authorList>
    </citation>
    <scope>NUCLEOTIDE SEQUENCE [LARGE SCALE GENOMIC DNA]</scope>
    <source>
        <strain evidence="5">SPO-2</strain>
    </source>
</reference>
<sequence>MSDEYRDSIRSAPDNLTEDLSHLPFLPPRTSLSAIHTEQYIHTPKPSDNSIGVIVLPELAVDVTSNELIAREQQRLNQLTRWSEKYRDWQVRLVLVVIAKYIPMRLVRLFNTILIPYLHPYKYTDYIPTIANTRQLDIATIPLSVKSADFYSADQLGKVRKVKKKVKRPGTIFLVQEFRTELQCFQKWITCDYAPLLLIKFIAGLVRICSYSQLQLFASYLQERMCKKLELHFLPDTILTRVFSYLDPYSLYSASAVSKCWRKLALDPELWRQHVKIFGEREGIQDLDCSIELGETIPIDYRDIYTQLYKIQNNFQEGVSQRIKDLFHREMNKGTMEFIPSPEFHSNSNSPLHTLGMKPKNTVNDMDKVVREKCKRPRKKTNKKLYKDRQLIASSKSPILPVIECKKGSVVTLRASNKSHTTPMPSINSTIEHKGVSDWRVFDFVQLQVKVCSSESVIIDSRLYTCLTLAGCIPSTHSSNQDTNLPSPLFPLRSVRLFTQSPQLSLFSVACDSRRVLVGSTDLIVRLYDSRSGREIGCLEGHKGIVNCIAMSQGVVVTGSWDCTVIVWDAVNFQILYVIHAHSEKVTQVAVNNKIVVSCCKDGEVCIWRRGSWDLITRLILHKNSVTGLVITDKYIYTSSLDGTIGIWRNNSYQREAVLNIGSSVTCLAITLGLCVAGCDTGHIRLWNLVSRREEITYFNSSPELYEQVISSFLGKETHSTPEETVSIKRLDVYLMVNCTKPAPVQSVAILNSFVFASNGAAIYQWSMTTCSLARVMLAHSAPVSCLTADRFKLVSVGEDGRVVLWHTRNKPPDVSHFVEPLIIYGDLKQITI</sequence>